<name>A0ABR4CZ11_9HELO</name>
<evidence type="ECO:0000256" key="1">
    <source>
        <dbReference type="SAM" id="MobiDB-lite"/>
    </source>
</evidence>
<proteinExistence type="predicted"/>
<dbReference type="EMBL" id="JAZHXI010000001">
    <property type="protein sequence ID" value="KAL2075112.1"/>
    <property type="molecule type" value="Genomic_DNA"/>
</dbReference>
<sequence>MNHVYLSIYRKRKRKGKRTEYCDVLHCICICIHRTKTKKTKNSQKQHLSQAKQSNIYIRPSVHISSYPYISRILEHYTQKHKAFPKSSQATLPITEASKKKGPTIARTKPVRPTMQPSIMPMSSLHSSIALSR</sequence>
<keyword evidence="3" id="KW-1185">Reference proteome</keyword>
<organism evidence="2 3">
    <name type="scientific">Oculimacula yallundae</name>
    <dbReference type="NCBI Taxonomy" id="86028"/>
    <lineage>
        <taxon>Eukaryota</taxon>
        <taxon>Fungi</taxon>
        <taxon>Dikarya</taxon>
        <taxon>Ascomycota</taxon>
        <taxon>Pezizomycotina</taxon>
        <taxon>Leotiomycetes</taxon>
        <taxon>Helotiales</taxon>
        <taxon>Ploettnerulaceae</taxon>
        <taxon>Oculimacula</taxon>
    </lineage>
</organism>
<protein>
    <submittedName>
        <fullName evidence="2">Uncharacterized protein</fullName>
    </submittedName>
</protein>
<evidence type="ECO:0000313" key="2">
    <source>
        <dbReference type="EMBL" id="KAL2075112.1"/>
    </source>
</evidence>
<feature type="region of interest" description="Disordered" evidence="1">
    <location>
        <begin position="85"/>
        <end position="133"/>
    </location>
</feature>
<reference evidence="2 3" key="1">
    <citation type="journal article" date="2024" name="Commun. Biol.">
        <title>Comparative genomic analysis of thermophilic fungi reveals convergent evolutionary adaptations and gene losses.</title>
        <authorList>
            <person name="Steindorff A.S."/>
            <person name="Aguilar-Pontes M.V."/>
            <person name="Robinson A.J."/>
            <person name="Andreopoulos B."/>
            <person name="LaButti K."/>
            <person name="Kuo A."/>
            <person name="Mondo S."/>
            <person name="Riley R."/>
            <person name="Otillar R."/>
            <person name="Haridas S."/>
            <person name="Lipzen A."/>
            <person name="Grimwood J."/>
            <person name="Schmutz J."/>
            <person name="Clum A."/>
            <person name="Reid I.D."/>
            <person name="Moisan M.C."/>
            <person name="Butler G."/>
            <person name="Nguyen T.T.M."/>
            <person name="Dewar K."/>
            <person name="Conant G."/>
            <person name="Drula E."/>
            <person name="Henrissat B."/>
            <person name="Hansel C."/>
            <person name="Singer S."/>
            <person name="Hutchinson M.I."/>
            <person name="de Vries R.P."/>
            <person name="Natvig D.O."/>
            <person name="Powell A.J."/>
            <person name="Tsang A."/>
            <person name="Grigoriev I.V."/>
        </authorList>
    </citation>
    <scope>NUCLEOTIDE SEQUENCE [LARGE SCALE GENOMIC DNA]</scope>
    <source>
        <strain evidence="2 3">CBS 494.80</strain>
    </source>
</reference>
<gene>
    <name evidence="2" type="ORF">VTL71DRAFT_54</name>
</gene>
<comment type="caution">
    <text evidence="2">The sequence shown here is derived from an EMBL/GenBank/DDBJ whole genome shotgun (WGS) entry which is preliminary data.</text>
</comment>
<evidence type="ECO:0000313" key="3">
    <source>
        <dbReference type="Proteomes" id="UP001595075"/>
    </source>
</evidence>
<accession>A0ABR4CZ11</accession>
<feature type="compositionally biased region" description="Polar residues" evidence="1">
    <location>
        <begin position="124"/>
        <end position="133"/>
    </location>
</feature>
<dbReference type="Proteomes" id="UP001595075">
    <property type="component" value="Unassembled WGS sequence"/>
</dbReference>